<accession>A0A6I7HR09</accession>
<dbReference type="InterPro" id="IPR000792">
    <property type="entry name" value="Tscrpt_reg_LuxR_C"/>
</dbReference>
<evidence type="ECO:0000256" key="1">
    <source>
        <dbReference type="ARBA" id="ARBA00023015"/>
    </source>
</evidence>
<name>A0A6I7HR09_9HYPH</name>
<dbReference type="PROSITE" id="PS50043">
    <property type="entry name" value="HTH_LUXR_2"/>
    <property type="match status" value="1"/>
</dbReference>
<dbReference type="Gene3D" id="1.10.10.10">
    <property type="entry name" value="Winged helix-like DNA-binding domain superfamily/Winged helix DNA-binding domain"/>
    <property type="match status" value="1"/>
</dbReference>
<evidence type="ECO:0000256" key="2">
    <source>
        <dbReference type="ARBA" id="ARBA00023125"/>
    </source>
</evidence>
<dbReference type="InterPro" id="IPR036388">
    <property type="entry name" value="WH-like_DNA-bd_sf"/>
</dbReference>
<evidence type="ECO:0000313" key="6">
    <source>
        <dbReference type="Proteomes" id="UP000252582"/>
    </source>
</evidence>
<dbReference type="AlphaFoldDB" id="A0A6I7HR09"/>
<keyword evidence="1" id="KW-0805">Transcription regulation</keyword>
<dbReference type="SMART" id="SM00421">
    <property type="entry name" value="HTH_LUXR"/>
    <property type="match status" value="1"/>
</dbReference>
<dbReference type="InterPro" id="IPR016032">
    <property type="entry name" value="Sig_transdc_resp-reg_C-effctor"/>
</dbReference>
<keyword evidence="2" id="KW-0238">DNA-binding</keyword>
<reference evidence="5 6" key="1">
    <citation type="submission" date="2018-07" db="EMBL/GenBank/DDBJ databases">
        <title>Genomic Encyclopedia of Type Strains, Phase IV (KMG-IV): sequencing the most valuable type-strain genomes for metagenomic binning, comparative biology and taxonomic classification.</title>
        <authorList>
            <person name="Goeker M."/>
        </authorList>
    </citation>
    <scope>NUCLEOTIDE SEQUENCE [LARGE SCALE GENOMIC DNA]</scope>
    <source>
        <strain evidence="5 6">DSM 25528</strain>
    </source>
</reference>
<keyword evidence="6" id="KW-1185">Reference proteome</keyword>
<dbReference type="PANTHER" id="PTHR44688">
    <property type="entry name" value="DNA-BINDING TRANSCRIPTIONAL ACTIVATOR DEVR_DOSR"/>
    <property type="match status" value="1"/>
</dbReference>
<proteinExistence type="predicted"/>
<evidence type="ECO:0000259" key="4">
    <source>
        <dbReference type="PROSITE" id="PS50043"/>
    </source>
</evidence>
<evidence type="ECO:0000313" key="5">
    <source>
        <dbReference type="EMBL" id="RCW27520.1"/>
    </source>
</evidence>
<keyword evidence="3" id="KW-0804">Transcription</keyword>
<dbReference type="Pfam" id="PF00196">
    <property type="entry name" value="GerE"/>
    <property type="match status" value="1"/>
</dbReference>
<dbReference type="Proteomes" id="UP000252582">
    <property type="component" value="Unassembled WGS sequence"/>
</dbReference>
<dbReference type="GO" id="GO:0003677">
    <property type="term" value="F:DNA binding"/>
    <property type="evidence" value="ECO:0007669"/>
    <property type="project" value="UniProtKB-KW"/>
</dbReference>
<feature type="domain" description="HTH luxR-type" evidence="4">
    <location>
        <begin position="257"/>
        <end position="322"/>
    </location>
</feature>
<dbReference type="SUPFAM" id="SSF46894">
    <property type="entry name" value="C-terminal effector domain of the bipartite response regulators"/>
    <property type="match status" value="1"/>
</dbReference>
<dbReference type="PRINTS" id="PR00038">
    <property type="entry name" value="HTHLUXR"/>
</dbReference>
<comment type="caution">
    <text evidence="5">The sequence shown here is derived from an EMBL/GenBank/DDBJ whole genome shotgun (WGS) entry which is preliminary data.</text>
</comment>
<dbReference type="CDD" id="cd06170">
    <property type="entry name" value="LuxR_C_like"/>
    <property type="match status" value="1"/>
</dbReference>
<dbReference type="RefSeq" id="WP_114361856.1">
    <property type="nucleotide sequence ID" value="NZ_QPIX01000002.1"/>
</dbReference>
<protein>
    <submittedName>
        <fullName evidence="5">LuxR family transcriptional regulator</fullName>
    </submittedName>
</protein>
<evidence type="ECO:0000256" key="3">
    <source>
        <dbReference type="ARBA" id="ARBA00023163"/>
    </source>
</evidence>
<dbReference type="EMBL" id="QPIX01000002">
    <property type="protein sequence ID" value="RCW27520.1"/>
    <property type="molecule type" value="Genomic_DNA"/>
</dbReference>
<dbReference type="GO" id="GO:0006355">
    <property type="term" value="P:regulation of DNA-templated transcription"/>
    <property type="evidence" value="ECO:0007669"/>
    <property type="project" value="InterPro"/>
</dbReference>
<organism evidence="5 6">
    <name type="scientific">Ciceribacter lividus</name>
    <dbReference type="NCBI Taxonomy" id="1197950"/>
    <lineage>
        <taxon>Bacteria</taxon>
        <taxon>Pseudomonadati</taxon>
        <taxon>Pseudomonadota</taxon>
        <taxon>Alphaproteobacteria</taxon>
        <taxon>Hyphomicrobiales</taxon>
        <taxon>Rhizobiaceae</taxon>
        <taxon>Ciceribacter</taxon>
    </lineage>
</organism>
<dbReference type="PANTHER" id="PTHR44688:SF16">
    <property type="entry name" value="DNA-BINDING TRANSCRIPTIONAL ACTIVATOR DEVR_DOSR"/>
    <property type="match status" value="1"/>
</dbReference>
<sequence>MPGPQLNEIILKIYQSCRGLPVHDFKDWAMTTVRNVVDFDSGLWATAQNVVSEAFNSVYLFRQPWEMIENYAREIGIADDKLAQAAIANPGRTMILHEVVPYDEFITIPMYLKHGRHFGVEHALCTCHISSVSQIPTAISFYRADRNRPFSEEDRQAKEILVPHMIEAMRINLFASLLGAEGRQGEALAFCDAQGVLYETTSAFTALVAAVRPDWRGPRLDWPSLPLDGVNTTRWSTGDLTFEASPCRDLFLVRAKRENVLARLSPRQLAVAEMLARGKQYKDIGRALGISPSTVTNHVNQIHERLEIRKREELVELFNSKLH</sequence>
<gene>
    <name evidence="5" type="ORF">DFR48_1023</name>
</gene>